<evidence type="ECO:0000256" key="1">
    <source>
        <dbReference type="SAM" id="MobiDB-lite"/>
    </source>
</evidence>
<dbReference type="InterPro" id="IPR035940">
    <property type="entry name" value="CAP_sf"/>
</dbReference>
<gene>
    <name evidence="4" type="ORF">BCR39DRAFT_180071</name>
</gene>
<dbReference type="InterPro" id="IPR018244">
    <property type="entry name" value="Allrgn_V5/Tpx1_CS"/>
</dbReference>
<evidence type="ECO:0000259" key="3">
    <source>
        <dbReference type="SMART" id="SM00198"/>
    </source>
</evidence>
<accession>A0A1Y2B2X2</accession>
<feature type="domain" description="SCP" evidence="3">
    <location>
        <begin position="148"/>
        <end position="280"/>
    </location>
</feature>
<evidence type="ECO:0000256" key="2">
    <source>
        <dbReference type="SAM" id="SignalP"/>
    </source>
</evidence>
<dbReference type="AlphaFoldDB" id="A0A1Y2B2X2"/>
<sequence>MSGWHKSVRGNLPRMAKSVVAFFFVLSPLVQGGPIALRSGAHDRASSLSKRLAGPAPYWGIEELIGGDGCASEDLSQSSTGTSSTSPTATIAAIVRPSSATTPLSGIMAYAHPGGSDILNPTKIVGPPPVSSSHSLDEPSQTSTSTDQSADAWVKAHNAARNEYQAGNVTWNSDLVTIAQSNAQLCTGKHSNAGENIAAQSGSLTPQGSVDMWMSEAADYNWNDPAYSDATGHFTQVIWLATTEIGCFIAECPAGTVFGSQYGISYQGTCEYKSAGNVVSEWQIFEGVLYFCSRCRCRRIRSQCAT</sequence>
<reference evidence="4 5" key="1">
    <citation type="submission" date="2016-07" db="EMBL/GenBank/DDBJ databases">
        <title>Pervasive Adenine N6-methylation of Active Genes in Fungi.</title>
        <authorList>
            <consortium name="DOE Joint Genome Institute"/>
            <person name="Mondo S.J."/>
            <person name="Dannebaum R.O."/>
            <person name="Kuo R.C."/>
            <person name="Labutti K."/>
            <person name="Haridas S."/>
            <person name="Kuo A."/>
            <person name="Salamov A."/>
            <person name="Ahrendt S.R."/>
            <person name="Lipzen A."/>
            <person name="Sullivan W."/>
            <person name="Andreopoulos W.B."/>
            <person name="Clum A."/>
            <person name="Lindquist E."/>
            <person name="Daum C."/>
            <person name="Ramamoorthy G.K."/>
            <person name="Gryganskyi A."/>
            <person name="Culley D."/>
            <person name="Magnuson J.K."/>
            <person name="James T.Y."/>
            <person name="O'Malley M.A."/>
            <person name="Stajich J.E."/>
            <person name="Spatafora J.W."/>
            <person name="Visel A."/>
            <person name="Grigoriev I.V."/>
        </authorList>
    </citation>
    <scope>NUCLEOTIDE SEQUENCE [LARGE SCALE GENOMIC DNA]</scope>
    <source>
        <strain evidence="4 5">68-887.2</strain>
    </source>
</reference>
<dbReference type="PROSITE" id="PS01009">
    <property type="entry name" value="CRISP_1"/>
    <property type="match status" value="1"/>
</dbReference>
<dbReference type="OrthoDB" id="337038at2759"/>
<evidence type="ECO:0000313" key="4">
    <source>
        <dbReference type="EMBL" id="ORY29171.1"/>
    </source>
</evidence>
<feature type="signal peptide" evidence="2">
    <location>
        <begin position="1"/>
        <end position="32"/>
    </location>
</feature>
<dbReference type="Pfam" id="PF00188">
    <property type="entry name" value="CAP"/>
    <property type="match status" value="1"/>
</dbReference>
<dbReference type="EMBL" id="MCFC01000027">
    <property type="protein sequence ID" value="ORY29171.1"/>
    <property type="molecule type" value="Genomic_DNA"/>
</dbReference>
<protein>
    <submittedName>
        <fullName evidence="4">CAP domain-containing protein</fullName>
    </submittedName>
</protein>
<name>A0A1Y2B2X2_9TREE</name>
<dbReference type="PRINTS" id="PR00837">
    <property type="entry name" value="V5TPXLIKE"/>
</dbReference>
<feature type="chain" id="PRO_5012598538" evidence="2">
    <location>
        <begin position="33"/>
        <end position="306"/>
    </location>
</feature>
<dbReference type="InParanoid" id="A0A1Y2B2X2"/>
<proteinExistence type="predicted"/>
<dbReference type="PANTHER" id="PTHR10334">
    <property type="entry name" value="CYSTEINE-RICH SECRETORY PROTEIN-RELATED"/>
    <property type="match status" value="1"/>
</dbReference>
<keyword evidence="5" id="KW-1185">Reference proteome</keyword>
<comment type="caution">
    <text evidence="4">The sequence shown here is derived from an EMBL/GenBank/DDBJ whole genome shotgun (WGS) entry which is preliminary data.</text>
</comment>
<dbReference type="InterPro" id="IPR001283">
    <property type="entry name" value="CRISP-related"/>
</dbReference>
<keyword evidence="2" id="KW-0732">Signal</keyword>
<dbReference type="STRING" id="71784.A0A1Y2B2X2"/>
<dbReference type="Proteomes" id="UP000193986">
    <property type="component" value="Unassembled WGS sequence"/>
</dbReference>
<dbReference type="SUPFAM" id="SSF55797">
    <property type="entry name" value="PR-1-like"/>
    <property type="match status" value="1"/>
</dbReference>
<dbReference type="InterPro" id="IPR014044">
    <property type="entry name" value="CAP_dom"/>
</dbReference>
<organism evidence="4 5">
    <name type="scientific">Naematelia encephala</name>
    <dbReference type="NCBI Taxonomy" id="71784"/>
    <lineage>
        <taxon>Eukaryota</taxon>
        <taxon>Fungi</taxon>
        <taxon>Dikarya</taxon>
        <taxon>Basidiomycota</taxon>
        <taxon>Agaricomycotina</taxon>
        <taxon>Tremellomycetes</taxon>
        <taxon>Tremellales</taxon>
        <taxon>Naemateliaceae</taxon>
        <taxon>Naematelia</taxon>
    </lineage>
</organism>
<dbReference type="GO" id="GO:0005576">
    <property type="term" value="C:extracellular region"/>
    <property type="evidence" value="ECO:0007669"/>
    <property type="project" value="InterPro"/>
</dbReference>
<dbReference type="SMART" id="SM00198">
    <property type="entry name" value="SCP"/>
    <property type="match status" value="1"/>
</dbReference>
<feature type="compositionally biased region" description="Low complexity" evidence="1">
    <location>
        <begin position="140"/>
        <end position="151"/>
    </location>
</feature>
<evidence type="ECO:0000313" key="5">
    <source>
        <dbReference type="Proteomes" id="UP000193986"/>
    </source>
</evidence>
<dbReference type="Gene3D" id="3.40.33.10">
    <property type="entry name" value="CAP"/>
    <property type="match status" value="1"/>
</dbReference>
<feature type="region of interest" description="Disordered" evidence="1">
    <location>
        <begin position="119"/>
        <end position="151"/>
    </location>
</feature>